<dbReference type="AlphaFoldDB" id="A0A1N7MNV9"/>
<dbReference type="OrthoDB" id="9810174at2"/>
<dbReference type="Proteomes" id="UP000185999">
    <property type="component" value="Unassembled WGS sequence"/>
</dbReference>
<evidence type="ECO:0008006" key="4">
    <source>
        <dbReference type="Google" id="ProtNLM"/>
    </source>
</evidence>
<accession>A0A1N7MNV9</accession>
<organism evidence="2 3">
    <name type="scientific">Neptunomonas antarctica</name>
    <dbReference type="NCBI Taxonomy" id="619304"/>
    <lineage>
        <taxon>Bacteria</taxon>
        <taxon>Pseudomonadati</taxon>
        <taxon>Pseudomonadota</taxon>
        <taxon>Gammaproteobacteria</taxon>
        <taxon>Oceanospirillales</taxon>
        <taxon>Oceanospirillaceae</taxon>
        <taxon>Neptunomonas</taxon>
    </lineage>
</organism>
<dbReference type="SUPFAM" id="SSF88874">
    <property type="entry name" value="Receptor-binding domain of short tail fibre protein gp12"/>
    <property type="match status" value="1"/>
</dbReference>
<gene>
    <name evidence="2" type="ORF">SAMN05421760_106226</name>
</gene>
<protein>
    <recommendedName>
        <fullName evidence="4">Phage Tail Collar Domain</fullName>
    </recommendedName>
</protein>
<reference evidence="3" key="1">
    <citation type="submission" date="2017-01" db="EMBL/GenBank/DDBJ databases">
        <authorList>
            <person name="Varghese N."/>
            <person name="Submissions S."/>
        </authorList>
    </citation>
    <scope>NUCLEOTIDE SEQUENCE [LARGE SCALE GENOMIC DNA]</scope>
    <source>
        <strain evidence="3">DSM 22306</strain>
    </source>
</reference>
<feature type="compositionally biased region" description="Low complexity" evidence="1">
    <location>
        <begin position="202"/>
        <end position="214"/>
    </location>
</feature>
<proteinExistence type="predicted"/>
<evidence type="ECO:0000313" key="2">
    <source>
        <dbReference type="EMBL" id="SIS87740.1"/>
    </source>
</evidence>
<sequence>MDYPKTDVSARLLNDKFTDGDPVGGIPASRDSADYQNMVFDELINLIEGAGLTPSEDDQTLVLQAVQALSATRALGEPFYHSGETPPVGAMEYVGQLLNRADYPELWAYISDVDHGFTLVTDAAWSAGRLGCWSTGNMSTTFRAPKTLGEFVRVWDSGGSVDAGRVLGSTQDSRNKAHTHVYGKVVSQQISGDGQGNTHARNNNGTGTTESEGGTDARPRNIALMLCFWYQ</sequence>
<evidence type="ECO:0000256" key="1">
    <source>
        <dbReference type="SAM" id="MobiDB-lite"/>
    </source>
</evidence>
<evidence type="ECO:0000313" key="3">
    <source>
        <dbReference type="Proteomes" id="UP000185999"/>
    </source>
</evidence>
<name>A0A1N7MNV9_9GAMM</name>
<feature type="region of interest" description="Disordered" evidence="1">
    <location>
        <begin position="188"/>
        <end position="216"/>
    </location>
</feature>
<feature type="compositionally biased region" description="Polar residues" evidence="1">
    <location>
        <begin position="188"/>
        <end position="201"/>
    </location>
</feature>
<dbReference type="EMBL" id="FTOE01000006">
    <property type="protein sequence ID" value="SIS87740.1"/>
    <property type="molecule type" value="Genomic_DNA"/>
</dbReference>
<keyword evidence="3" id="KW-1185">Reference proteome</keyword>
<dbReference type="STRING" id="619304.SAMN05421760_106226"/>
<dbReference type="RefSeq" id="WP_054340404.1">
    <property type="nucleotide sequence ID" value="NZ_FTOE01000006.1"/>
</dbReference>